<organism evidence="2 3">
    <name type="scientific">Thanatephorus cucumeris (strain AG1-IB / isolate 7/3/14)</name>
    <name type="common">Lettuce bottom rot fungus</name>
    <name type="synonym">Rhizoctonia solani</name>
    <dbReference type="NCBI Taxonomy" id="1108050"/>
    <lineage>
        <taxon>Eukaryota</taxon>
        <taxon>Fungi</taxon>
        <taxon>Dikarya</taxon>
        <taxon>Basidiomycota</taxon>
        <taxon>Agaricomycotina</taxon>
        <taxon>Agaricomycetes</taxon>
        <taxon>Cantharellales</taxon>
        <taxon>Ceratobasidiaceae</taxon>
        <taxon>Rhizoctonia</taxon>
        <taxon>Rhizoctonia solani AG-1</taxon>
    </lineage>
</organism>
<proteinExistence type="predicted"/>
<accession>M5C813</accession>
<evidence type="ECO:0000313" key="2">
    <source>
        <dbReference type="EMBL" id="CCO35581.1"/>
    </source>
</evidence>
<dbReference type="AlphaFoldDB" id="M5C813"/>
<evidence type="ECO:0000256" key="1">
    <source>
        <dbReference type="SAM" id="MobiDB-lite"/>
    </source>
</evidence>
<dbReference type="Gene3D" id="3.30.420.10">
    <property type="entry name" value="Ribonuclease H-like superfamily/Ribonuclease H"/>
    <property type="match status" value="1"/>
</dbReference>
<dbReference type="EMBL" id="CAOJ01014782">
    <property type="protein sequence ID" value="CCO35581.1"/>
    <property type="molecule type" value="Genomic_DNA"/>
</dbReference>
<reference evidence="2 3" key="1">
    <citation type="journal article" date="2013" name="J. Biotechnol.">
        <title>Establishment and interpretation of the genome sequence of the phytopathogenic fungus Rhizoctonia solani AG1-IB isolate 7/3/14.</title>
        <authorList>
            <person name="Wibberg D.W."/>
            <person name="Jelonek L.J."/>
            <person name="Rupp O.R."/>
            <person name="Hennig M.H."/>
            <person name="Eikmeyer F.E."/>
            <person name="Goesmann A.G."/>
            <person name="Hartmann A.H."/>
            <person name="Borriss R.B."/>
            <person name="Grosch R.G."/>
            <person name="Puehler A.P."/>
            <person name="Schlueter A.S."/>
        </authorList>
    </citation>
    <scope>NUCLEOTIDE SEQUENCE [LARGE SCALE GENOMIC DNA]</scope>
    <source>
        <strain evidence="3">AG1-IB / isolate 7/3/14</strain>
    </source>
</reference>
<dbReference type="Proteomes" id="UP000012065">
    <property type="component" value="Unassembled WGS sequence"/>
</dbReference>
<dbReference type="HOGENOM" id="CLU_1817126_0_0_1"/>
<name>M5C813_THACB</name>
<evidence type="ECO:0000313" key="3">
    <source>
        <dbReference type="Proteomes" id="UP000012065"/>
    </source>
</evidence>
<sequence length="142" mass="15411">MQDTAGELVVANPLLQQQTGPNVLHGPVSIRTPTGKELGGPMKRTMRPENARVILASPKGQMRHISPPPPSSPDLNPIEPLRLLLKNCVAKIKGSSNSTEKLWEAAQEAWESITIKEVNMHTKNMPARVQAVLKAKGGHTAF</sequence>
<protein>
    <submittedName>
        <fullName evidence="2">Uncharacterized protein</fullName>
    </submittedName>
</protein>
<dbReference type="GO" id="GO:0003676">
    <property type="term" value="F:nucleic acid binding"/>
    <property type="evidence" value="ECO:0007669"/>
    <property type="project" value="InterPro"/>
</dbReference>
<dbReference type="InterPro" id="IPR036397">
    <property type="entry name" value="RNaseH_sf"/>
</dbReference>
<comment type="caution">
    <text evidence="2">The sequence shown here is derived from an EMBL/GenBank/DDBJ whole genome shotgun (WGS) entry which is preliminary data.</text>
</comment>
<gene>
    <name evidence="2" type="ORF">BN14_09699</name>
</gene>
<feature type="region of interest" description="Disordered" evidence="1">
    <location>
        <begin position="20"/>
        <end position="78"/>
    </location>
</feature>